<feature type="domain" description="Rhamnogalacturonase A/B/Epimerase-like pectate lyase" evidence="1">
    <location>
        <begin position="48"/>
        <end position="120"/>
    </location>
</feature>
<dbReference type="AlphaFoldDB" id="A0AAU7CMF7"/>
<accession>A0AAU7CMF7</accession>
<sequence>MNRHRLFLLSLLLGVPSGIAFTGVVLESSRAVGEEPDLFASPPRSSAFNVRSYGAKGDSIADDTDAIQACIDAALGSADSKTKVREAKGPIYLPSGKYKITRPLKIYSAQYVKFHGDGGSSQLYPVGKMTSVLDLNGVAYSTFNDFLIRGNGRDESIDDAILHYWDPATAYRSSTRNVFEKIIIQNTRCVTAIRIGKPKSGLQVDQGVYRDISIEGAWKPGETTWYQAGLYIGDGLFANNLIHSAYNLESSFWASGVTVDASNFSLFGGGLGRNGTDLNAHTLAYFSVQGLRSESSGRFFESIGPSSHDALYNLSDIIWSADKIVDDGEFIRMRANGVLSLQNLQITNGGAKAKIAANPVLSSTIRLAGIVSPNTLDGFLSTLNAKATAIVEGYYQANTTVGRVAAIDGFSTTGPVQWPGPGGGGIWMRSGGFYSQPGKGKATTLIKPRR</sequence>
<protein>
    <submittedName>
        <fullName evidence="2">Glycosyl hydrolase family 28-related protein</fullName>
    </submittedName>
</protein>
<dbReference type="RefSeq" id="WP_406699028.1">
    <property type="nucleotide sequence ID" value="NZ_CP155447.1"/>
</dbReference>
<dbReference type="Pfam" id="PF12708">
    <property type="entry name" value="Pect-lyase_RHGA_epim"/>
    <property type="match status" value="1"/>
</dbReference>
<dbReference type="GO" id="GO:0016787">
    <property type="term" value="F:hydrolase activity"/>
    <property type="evidence" value="ECO:0007669"/>
    <property type="project" value="UniProtKB-KW"/>
</dbReference>
<name>A0AAU7CMF7_9BACT</name>
<organism evidence="2">
    <name type="scientific">Singulisphaera sp. Ch08</name>
    <dbReference type="NCBI Taxonomy" id="3120278"/>
    <lineage>
        <taxon>Bacteria</taxon>
        <taxon>Pseudomonadati</taxon>
        <taxon>Planctomycetota</taxon>
        <taxon>Planctomycetia</taxon>
        <taxon>Isosphaerales</taxon>
        <taxon>Isosphaeraceae</taxon>
        <taxon>Singulisphaera</taxon>
    </lineage>
</organism>
<dbReference type="EMBL" id="CP155447">
    <property type="protein sequence ID" value="XBH06178.1"/>
    <property type="molecule type" value="Genomic_DNA"/>
</dbReference>
<gene>
    <name evidence="2" type="ORF">V5E97_09120</name>
</gene>
<dbReference type="Gene3D" id="2.160.20.10">
    <property type="entry name" value="Single-stranded right-handed beta-helix, Pectin lyase-like"/>
    <property type="match status" value="1"/>
</dbReference>
<dbReference type="InterPro" id="IPR012334">
    <property type="entry name" value="Pectin_lyas_fold"/>
</dbReference>
<evidence type="ECO:0000259" key="1">
    <source>
        <dbReference type="Pfam" id="PF12708"/>
    </source>
</evidence>
<keyword evidence="2" id="KW-0378">Hydrolase</keyword>
<proteinExistence type="predicted"/>
<dbReference type="SUPFAM" id="SSF51126">
    <property type="entry name" value="Pectin lyase-like"/>
    <property type="match status" value="1"/>
</dbReference>
<evidence type="ECO:0000313" key="2">
    <source>
        <dbReference type="EMBL" id="XBH06178.1"/>
    </source>
</evidence>
<dbReference type="InterPro" id="IPR011050">
    <property type="entry name" value="Pectin_lyase_fold/virulence"/>
</dbReference>
<dbReference type="InterPro" id="IPR024535">
    <property type="entry name" value="RHGA/B-epi-like_pectate_lyase"/>
</dbReference>
<reference evidence="2" key="1">
    <citation type="submission" date="2024-05" db="EMBL/GenBank/DDBJ databases">
        <title>Planctomycetes of the genus Singulisphaera possess chitinolytic capabilities.</title>
        <authorList>
            <person name="Ivanova A."/>
        </authorList>
    </citation>
    <scope>NUCLEOTIDE SEQUENCE</scope>
    <source>
        <strain evidence="2">Ch08T</strain>
    </source>
</reference>